<evidence type="ECO:0000256" key="3">
    <source>
        <dbReference type="ARBA" id="ARBA00022857"/>
    </source>
</evidence>
<keyword evidence="4" id="KW-0812">Transmembrane</keyword>
<dbReference type="GO" id="GO:0016491">
    <property type="term" value="F:oxidoreductase activity"/>
    <property type="evidence" value="ECO:0007669"/>
    <property type="project" value="UniProtKB-KW"/>
</dbReference>
<evidence type="ECO:0000313" key="6">
    <source>
        <dbReference type="EMBL" id="CAK7336759.1"/>
    </source>
</evidence>
<evidence type="ECO:0000256" key="5">
    <source>
        <dbReference type="ARBA" id="ARBA00023002"/>
    </source>
</evidence>
<dbReference type="PANTHER" id="PTHR43391:SF76">
    <property type="entry name" value="11-BETA-HYDROXYSTEROID DEHYDROGENASE-LIKE 2-RELATED"/>
    <property type="match status" value="1"/>
</dbReference>
<keyword evidence="5" id="KW-0560">Oxidoreductase</keyword>
<evidence type="ECO:0000256" key="4">
    <source>
        <dbReference type="ARBA" id="ARBA00022968"/>
    </source>
</evidence>
<dbReference type="GO" id="GO:0005829">
    <property type="term" value="C:cytosol"/>
    <property type="evidence" value="ECO:0007669"/>
    <property type="project" value="TreeGrafter"/>
</dbReference>
<evidence type="ECO:0000256" key="2">
    <source>
        <dbReference type="ARBA" id="ARBA00006484"/>
    </source>
</evidence>
<dbReference type="InterPro" id="IPR020904">
    <property type="entry name" value="Sc_DH/Rdtase_CS"/>
</dbReference>
<evidence type="ECO:0000256" key="1">
    <source>
        <dbReference type="ARBA" id="ARBA00004606"/>
    </source>
</evidence>
<keyword evidence="3" id="KW-0521">NADP</keyword>
<sequence>MAGKVVLITGPSSGIGKQIAYQYARRGARLALVARREDRLQQVANEARKMGSPDVITVCADVSKVEDCKRFVDEAMEHFGQMDHLVNNAGIACVDLFEEITNISDLTSVMDINFWGSVYGTYFAVPYLRRSQGKIIVISSAAGYLSLPRSSIYNASKAALISLYESLRVEFGSDIGITIVTPGLVKSEMTTGELQSKAKFQSIPIESAEECAKAIVDSACRGDRYLTEPSWSQKEFSWLVEKAVRTTTWAGNDQLPTDQHVAYEYARRGARLALAARREERLRIVAQKALQLGSPDVFVIRADVSNVEDCKRFVDEAANHFGQLDHLVNNAGMLLSDFFENCTNVSDSAPVMEMAVYKVHCTQFAIPHLKKTKGKIVGIASVAAWLTPPRLIIYNASKAALVSFYETLRIECGLKIGITIVTPGAIETDILTQELKEQNVPLKPSERDEIPKRVSGKMRQGNCEEQLSGRHVPDSAIWGQIAPAALIALFSFLKNYHFWRVVFSTLRTIFREDVAGKAILITGASSGIGEHLAYEYARRGACLALVARREERLIQVAAMAELIGSPEAIFIPGDVTKVEDCERFIDATVKHFGRLDHLVANAGVAPLGKLEDIPDLTTFAPAMDIKSSNGKIIAIASVAAFLPTRRLSFYNASKAAVYSMYETPRVELGSKIGITIVIPGLIKSEMTQGKFLNQQGRLELDEETRTAMIGMTPVESTTECAKAIVNGACRGEKYLVEPAWYRSLFY</sequence>
<dbReference type="FunFam" id="3.40.50.720:FF:000084">
    <property type="entry name" value="Short-chain dehydrogenase reductase"/>
    <property type="match status" value="1"/>
</dbReference>
<dbReference type="PROSITE" id="PS00061">
    <property type="entry name" value="ADH_SHORT"/>
    <property type="match status" value="3"/>
</dbReference>
<dbReference type="Pfam" id="PF00106">
    <property type="entry name" value="adh_short"/>
    <property type="match status" value="4"/>
</dbReference>
<name>A0AAV1RND1_9ROSI</name>
<proteinExistence type="inferred from homology"/>
<organism evidence="6 7">
    <name type="scientific">Dovyalis caffra</name>
    <dbReference type="NCBI Taxonomy" id="77055"/>
    <lineage>
        <taxon>Eukaryota</taxon>
        <taxon>Viridiplantae</taxon>
        <taxon>Streptophyta</taxon>
        <taxon>Embryophyta</taxon>
        <taxon>Tracheophyta</taxon>
        <taxon>Spermatophyta</taxon>
        <taxon>Magnoliopsida</taxon>
        <taxon>eudicotyledons</taxon>
        <taxon>Gunneridae</taxon>
        <taxon>Pentapetalae</taxon>
        <taxon>rosids</taxon>
        <taxon>fabids</taxon>
        <taxon>Malpighiales</taxon>
        <taxon>Salicaceae</taxon>
        <taxon>Flacourtieae</taxon>
        <taxon>Dovyalis</taxon>
    </lineage>
</organism>
<comment type="subcellular location">
    <subcellularLocation>
        <location evidence="1">Membrane</location>
        <topology evidence="1">Single-pass type II membrane protein</topology>
    </subcellularLocation>
</comment>
<keyword evidence="7" id="KW-1185">Reference proteome</keyword>
<protein>
    <submittedName>
        <fullName evidence="6">Uncharacterized protein</fullName>
    </submittedName>
</protein>
<dbReference type="AlphaFoldDB" id="A0AAV1RND1"/>
<dbReference type="PRINTS" id="PR00080">
    <property type="entry name" value="SDRFAMILY"/>
</dbReference>
<dbReference type="PRINTS" id="PR00081">
    <property type="entry name" value="GDHRDH"/>
</dbReference>
<comment type="caution">
    <text evidence="6">The sequence shown here is derived from an EMBL/GenBank/DDBJ whole genome shotgun (WGS) entry which is preliminary data.</text>
</comment>
<evidence type="ECO:0000313" key="7">
    <source>
        <dbReference type="Proteomes" id="UP001314170"/>
    </source>
</evidence>
<accession>A0AAV1RND1</accession>
<keyword evidence="4" id="KW-0735">Signal-anchor</keyword>
<dbReference type="Proteomes" id="UP001314170">
    <property type="component" value="Unassembled WGS sequence"/>
</dbReference>
<gene>
    <name evidence="6" type="ORF">DCAF_LOCUS11779</name>
</gene>
<dbReference type="GO" id="GO:0016020">
    <property type="term" value="C:membrane"/>
    <property type="evidence" value="ECO:0007669"/>
    <property type="project" value="UniProtKB-SubCell"/>
</dbReference>
<reference evidence="6 7" key="1">
    <citation type="submission" date="2024-01" db="EMBL/GenBank/DDBJ databases">
        <authorList>
            <person name="Waweru B."/>
        </authorList>
    </citation>
    <scope>NUCLEOTIDE SEQUENCE [LARGE SCALE GENOMIC DNA]</scope>
</reference>
<dbReference type="InterPro" id="IPR036291">
    <property type="entry name" value="NAD(P)-bd_dom_sf"/>
</dbReference>
<dbReference type="PANTHER" id="PTHR43391">
    <property type="entry name" value="RETINOL DEHYDROGENASE-RELATED"/>
    <property type="match status" value="1"/>
</dbReference>
<comment type="similarity">
    <text evidence="2">Belongs to the short-chain dehydrogenases/reductases (SDR) family.</text>
</comment>
<dbReference type="Gene3D" id="3.40.50.720">
    <property type="entry name" value="NAD(P)-binding Rossmann-like Domain"/>
    <property type="match status" value="3"/>
</dbReference>
<dbReference type="InterPro" id="IPR002347">
    <property type="entry name" value="SDR_fam"/>
</dbReference>
<dbReference type="SUPFAM" id="SSF51735">
    <property type="entry name" value="NAD(P)-binding Rossmann-fold domains"/>
    <property type="match status" value="3"/>
</dbReference>
<dbReference type="NCBIfam" id="NF004825">
    <property type="entry name" value="PRK06181.1"/>
    <property type="match status" value="1"/>
</dbReference>
<dbReference type="EMBL" id="CAWUPB010001009">
    <property type="protein sequence ID" value="CAK7336759.1"/>
    <property type="molecule type" value="Genomic_DNA"/>
</dbReference>